<dbReference type="RefSeq" id="WP_274260044.1">
    <property type="nucleotide sequence ID" value="NZ_CP117884.1"/>
</dbReference>
<evidence type="ECO:0000313" key="2">
    <source>
        <dbReference type="EMBL" id="WDF82527.1"/>
    </source>
</evidence>
<dbReference type="Proteomes" id="UP001220377">
    <property type="component" value="Chromosome"/>
</dbReference>
<sequence length="242" mass="24713">MTIKVSHMKWLIAVLFAVVPGATIASATLPVNANNDQVAQTTTNDSASKPASDKAAADLAATSKKHNINVPKVPLATGKDLERKDDIKITPGTNAYNDARNQLAAEAKAKADAAAKAAAAAKAKAQAAAKAKAQAANAAKTSNNSAATPATTSGKSYGTFKLTFYDPAVLGSNMGYSGVAANLGVFPKGTHLKITLSTGQVWYRVVNDTGTFAASNSRQLDVAMPNSQVPSAGVLSATVEVV</sequence>
<organism evidence="2 3">
    <name type="scientific">Lacticaseibacillus pabuli</name>
    <dbReference type="NCBI Taxonomy" id="3025672"/>
    <lineage>
        <taxon>Bacteria</taxon>
        <taxon>Bacillati</taxon>
        <taxon>Bacillota</taxon>
        <taxon>Bacilli</taxon>
        <taxon>Lactobacillales</taxon>
        <taxon>Lactobacillaceae</taxon>
        <taxon>Lacticaseibacillus</taxon>
    </lineage>
</organism>
<gene>
    <name evidence="2" type="ORF">PQ472_11635</name>
</gene>
<keyword evidence="3" id="KW-1185">Reference proteome</keyword>
<proteinExistence type="predicted"/>
<reference evidence="2 3" key="1">
    <citation type="submission" date="2023-02" db="EMBL/GenBank/DDBJ databases">
        <title>Genome sequence of Lacticaseibacillus sp. KACC 23028.</title>
        <authorList>
            <person name="Kim S."/>
            <person name="Heo J."/>
            <person name="Kwon S.-W."/>
        </authorList>
    </citation>
    <scope>NUCLEOTIDE SEQUENCE [LARGE SCALE GENOMIC DNA]</scope>
    <source>
        <strain evidence="2 3">KACC 23028</strain>
    </source>
</reference>
<protein>
    <submittedName>
        <fullName evidence="2">Hydrolase</fullName>
    </submittedName>
</protein>
<evidence type="ECO:0000256" key="1">
    <source>
        <dbReference type="SAM" id="SignalP"/>
    </source>
</evidence>
<accession>A0ABY7WQR3</accession>
<dbReference type="EMBL" id="CP117884">
    <property type="protein sequence ID" value="WDF82527.1"/>
    <property type="molecule type" value="Genomic_DNA"/>
</dbReference>
<feature type="signal peptide" evidence="1">
    <location>
        <begin position="1"/>
        <end position="27"/>
    </location>
</feature>
<name>A0ABY7WQR3_9LACO</name>
<keyword evidence="1" id="KW-0732">Signal</keyword>
<dbReference type="GO" id="GO:0016787">
    <property type="term" value="F:hydrolase activity"/>
    <property type="evidence" value="ECO:0007669"/>
    <property type="project" value="UniProtKB-KW"/>
</dbReference>
<keyword evidence="2" id="KW-0378">Hydrolase</keyword>
<evidence type="ECO:0000313" key="3">
    <source>
        <dbReference type="Proteomes" id="UP001220377"/>
    </source>
</evidence>
<feature type="chain" id="PRO_5046841156" evidence="1">
    <location>
        <begin position="28"/>
        <end position="242"/>
    </location>
</feature>